<dbReference type="EMBL" id="MU155531">
    <property type="protein sequence ID" value="KAF9472476.1"/>
    <property type="molecule type" value="Genomic_DNA"/>
</dbReference>
<dbReference type="Proteomes" id="UP000807469">
    <property type="component" value="Unassembled WGS sequence"/>
</dbReference>
<organism evidence="2 3">
    <name type="scientific">Pholiota conissans</name>
    <dbReference type="NCBI Taxonomy" id="109636"/>
    <lineage>
        <taxon>Eukaryota</taxon>
        <taxon>Fungi</taxon>
        <taxon>Dikarya</taxon>
        <taxon>Basidiomycota</taxon>
        <taxon>Agaricomycotina</taxon>
        <taxon>Agaricomycetes</taxon>
        <taxon>Agaricomycetidae</taxon>
        <taxon>Agaricales</taxon>
        <taxon>Agaricineae</taxon>
        <taxon>Strophariaceae</taxon>
        <taxon>Pholiota</taxon>
    </lineage>
</organism>
<dbReference type="SUPFAM" id="SSF57997">
    <property type="entry name" value="Tropomyosin"/>
    <property type="match status" value="1"/>
</dbReference>
<evidence type="ECO:0000256" key="1">
    <source>
        <dbReference type="SAM" id="Coils"/>
    </source>
</evidence>
<comment type="caution">
    <text evidence="2">The sequence shown here is derived from an EMBL/GenBank/DDBJ whole genome shotgun (WGS) entry which is preliminary data.</text>
</comment>
<keyword evidence="1" id="KW-0175">Coiled coil</keyword>
<dbReference type="Gene3D" id="1.20.5.340">
    <property type="match status" value="1"/>
</dbReference>
<evidence type="ECO:0000313" key="2">
    <source>
        <dbReference type="EMBL" id="KAF9472476.1"/>
    </source>
</evidence>
<protein>
    <submittedName>
        <fullName evidence="2">Uncharacterized protein</fullName>
    </submittedName>
</protein>
<keyword evidence="3" id="KW-1185">Reference proteome</keyword>
<reference evidence="2" key="1">
    <citation type="submission" date="2020-11" db="EMBL/GenBank/DDBJ databases">
        <authorList>
            <consortium name="DOE Joint Genome Institute"/>
            <person name="Ahrendt S."/>
            <person name="Riley R."/>
            <person name="Andreopoulos W."/>
            <person name="Labutti K."/>
            <person name="Pangilinan J."/>
            <person name="Ruiz-Duenas F.J."/>
            <person name="Barrasa J.M."/>
            <person name="Sanchez-Garcia M."/>
            <person name="Camarero S."/>
            <person name="Miyauchi S."/>
            <person name="Serrano A."/>
            <person name="Linde D."/>
            <person name="Babiker R."/>
            <person name="Drula E."/>
            <person name="Ayuso-Fernandez I."/>
            <person name="Pacheco R."/>
            <person name="Padilla G."/>
            <person name="Ferreira P."/>
            <person name="Barriuso J."/>
            <person name="Kellner H."/>
            <person name="Castanera R."/>
            <person name="Alfaro M."/>
            <person name="Ramirez L."/>
            <person name="Pisabarro A.G."/>
            <person name="Kuo A."/>
            <person name="Tritt A."/>
            <person name="Lipzen A."/>
            <person name="He G."/>
            <person name="Yan M."/>
            <person name="Ng V."/>
            <person name="Cullen D."/>
            <person name="Martin F."/>
            <person name="Rosso M.-N."/>
            <person name="Henrissat B."/>
            <person name="Hibbett D."/>
            <person name="Martinez A.T."/>
            <person name="Grigoriev I.V."/>
        </authorList>
    </citation>
    <scope>NUCLEOTIDE SEQUENCE</scope>
    <source>
        <strain evidence="2">CIRM-BRFM 674</strain>
    </source>
</reference>
<sequence length="148" mass="16660">MPAKYAQLGRGTLQREVIAISDDEDAQTSAANVVQRVSELEKQVASVLHEHSNLRNALESSLQSERNLKVVLDAAESKCLATERDRDDLSEQLRQLQASFQNGRDALRQAEEQRNVLDAEVRELRRKAKNSLGKKLCSIVRGNVSHRR</sequence>
<proteinExistence type="predicted"/>
<name>A0A9P6CMN1_9AGAR</name>
<accession>A0A9P6CMN1</accession>
<dbReference type="AlphaFoldDB" id="A0A9P6CMN1"/>
<evidence type="ECO:0000313" key="3">
    <source>
        <dbReference type="Proteomes" id="UP000807469"/>
    </source>
</evidence>
<feature type="coiled-coil region" evidence="1">
    <location>
        <begin position="37"/>
        <end position="127"/>
    </location>
</feature>
<gene>
    <name evidence="2" type="ORF">BDN70DRAFT_938154</name>
</gene>